<dbReference type="InterPro" id="IPR012877">
    <property type="entry name" value="Dhs-27"/>
</dbReference>
<dbReference type="PANTHER" id="PTHR23020">
    <property type="entry name" value="UNCHARACTERIZED NUCLEAR HORMONE RECEPTOR-RELATED"/>
    <property type="match status" value="1"/>
</dbReference>
<reference evidence="1 2" key="1">
    <citation type="submission" date="2019-10" db="EMBL/GenBank/DDBJ databases">
        <title>Assembly and Annotation for the nematode Trichostrongylus colubriformis.</title>
        <authorList>
            <person name="Martin J."/>
        </authorList>
    </citation>
    <scope>NUCLEOTIDE SEQUENCE [LARGE SCALE GENOMIC DNA]</scope>
    <source>
        <strain evidence="1">G859</strain>
        <tissue evidence="1">Whole worm</tissue>
    </source>
</reference>
<sequence length="79" mass="9010">MLSMNLFMPGEGLFSTHVTWEDIQQDMQRELSTMASFGPGKSAKDIGEGKAFMSKILLIHPDWQPKNKNEKLPEKFLVK</sequence>
<keyword evidence="2" id="KW-1185">Reference proteome</keyword>
<proteinExistence type="predicted"/>
<protein>
    <submittedName>
        <fullName evidence="1">Uncharacterized protein</fullName>
    </submittedName>
</protein>
<organism evidence="1 2">
    <name type="scientific">Trichostrongylus colubriformis</name>
    <name type="common">Black scour worm</name>
    <dbReference type="NCBI Taxonomy" id="6319"/>
    <lineage>
        <taxon>Eukaryota</taxon>
        <taxon>Metazoa</taxon>
        <taxon>Ecdysozoa</taxon>
        <taxon>Nematoda</taxon>
        <taxon>Chromadorea</taxon>
        <taxon>Rhabditida</taxon>
        <taxon>Rhabditina</taxon>
        <taxon>Rhabditomorpha</taxon>
        <taxon>Strongyloidea</taxon>
        <taxon>Trichostrongylidae</taxon>
        <taxon>Trichostrongylus</taxon>
    </lineage>
</organism>
<dbReference type="Proteomes" id="UP001331761">
    <property type="component" value="Unassembled WGS sequence"/>
</dbReference>
<dbReference type="EMBL" id="WIXE01007125">
    <property type="protein sequence ID" value="KAK5980687.1"/>
    <property type="molecule type" value="Genomic_DNA"/>
</dbReference>
<dbReference type="Pfam" id="PF07914">
    <property type="entry name" value="DUF1679"/>
    <property type="match status" value="1"/>
</dbReference>
<comment type="caution">
    <text evidence="1">The sequence shown here is derived from an EMBL/GenBank/DDBJ whole genome shotgun (WGS) entry which is preliminary data.</text>
</comment>
<evidence type="ECO:0000313" key="2">
    <source>
        <dbReference type="Proteomes" id="UP001331761"/>
    </source>
</evidence>
<dbReference type="AlphaFoldDB" id="A0AAN8IT89"/>
<gene>
    <name evidence="1" type="ORF">GCK32_021949</name>
</gene>
<dbReference type="PANTHER" id="PTHR23020:SF8">
    <property type="entry name" value="CHK KINASE-LIKE DOMAIN-CONTAINING PROTEIN"/>
    <property type="match status" value="1"/>
</dbReference>
<feature type="non-terminal residue" evidence="1">
    <location>
        <position position="79"/>
    </location>
</feature>
<name>A0AAN8IT89_TRICO</name>
<dbReference type="InterPro" id="IPR052961">
    <property type="entry name" value="Oxido-Kinase-like_Enzymes"/>
</dbReference>
<evidence type="ECO:0000313" key="1">
    <source>
        <dbReference type="EMBL" id="KAK5980687.1"/>
    </source>
</evidence>
<accession>A0AAN8IT89</accession>